<accession>A0ABR0GB12</accession>
<keyword evidence="4" id="KW-1185">Reference proteome</keyword>
<sequence length="783" mass="84162">MDRTFARNVVGTGTKESKTRLGSYQRAGPRCCQSLTGPLMNPSVWLPLVNLTAHHRLQMLAMVGSACLQLLHFYAQFLSTSCSLRLPLPFIFLLFQFPSVGLISAMSHSPKPPSLAPSRRSIFREEFSSQHTLPHLNLGLPAAEDHHGNSANTTNMAAFPTPREVRRLASDHNFVLGATDPAPRRLGILPFIGKQLSLVVALIAGIISVAVAIAYTVAASKQLLQCPAWANDCRSLDLWTAENLGAIQGIITAVYLIGLSAFAYVCQALCEAALWPLLHTQTLTISALGGLLAFNHGNIMSLPQAATGIRSLSAAVVFVVSLLAILLPLAAPPLVGYACTPILEAVTISSNISSSASSFLDRPFTQTNPPSPAFIPALSAYNTYANNPASEPLPSFRNWLFDRSILATRGSFTAKAVHLDTNITCHGQQLQQLHRNNAPINAFKTTTNFSSSRHKPSGEVWFTPQPHLTVFLDDVNFHSTNTINTTIILAAINGTISGGQTTNLTLGNIKSVSAISCSVLLSVNDDVLTIGPAPPNPTRPVLSSLSDLNITSTLLWLTASPLLVTQAMFSNSTLTRLDSNKWTIPGLESLLHFSIAAMATSLFSSSPSQTPTHQQKLVSVIETKKLSTERAFLLLVPPLLYTFFIIFMALWDVVMHKKYQIPVMRGMPVSEVIKSSQTAWMREQAGADGAKSHLPSQLGGLSVRFGVAGGGEVGFGPARGAVSGFVTGKDKGKGRDGSRVRVGGRVHTGHSSVSWVEEEDRGGRDKGRGYRAEGGEWPRNSDL</sequence>
<protein>
    <submittedName>
        <fullName evidence="3">Uncharacterized protein</fullName>
    </submittedName>
</protein>
<gene>
    <name evidence="3" type="ORF">QC762_503580</name>
</gene>
<name>A0ABR0GB12_9PEZI</name>
<evidence type="ECO:0000313" key="4">
    <source>
        <dbReference type="Proteomes" id="UP001323405"/>
    </source>
</evidence>
<proteinExistence type="predicted"/>
<keyword evidence="2" id="KW-1133">Transmembrane helix</keyword>
<feature type="region of interest" description="Disordered" evidence="1">
    <location>
        <begin position="726"/>
        <end position="783"/>
    </location>
</feature>
<keyword evidence="2" id="KW-0812">Transmembrane</keyword>
<dbReference type="EMBL" id="JAFFHA010000007">
    <property type="protein sequence ID" value="KAK4652918.1"/>
    <property type="molecule type" value="Genomic_DNA"/>
</dbReference>
<feature type="compositionally biased region" description="Basic and acidic residues" evidence="1">
    <location>
        <begin position="761"/>
        <end position="783"/>
    </location>
</feature>
<feature type="transmembrane region" description="Helical" evidence="2">
    <location>
        <begin position="314"/>
        <end position="335"/>
    </location>
</feature>
<dbReference type="Proteomes" id="UP001323405">
    <property type="component" value="Unassembled WGS sequence"/>
</dbReference>
<feature type="transmembrane region" description="Helical" evidence="2">
    <location>
        <begin position="246"/>
        <end position="266"/>
    </location>
</feature>
<organism evidence="3 4">
    <name type="scientific">Podospora pseudocomata</name>
    <dbReference type="NCBI Taxonomy" id="2093779"/>
    <lineage>
        <taxon>Eukaryota</taxon>
        <taxon>Fungi</taxon>
        <taxon>Dikarya</taxon>
        <taxon>Ascomycota</taxon>
        <taxon>Pezizomycotina</taxon>
        <taxon>Sordariomycetes</taxon>
        <taxon>Sordariomycetidae</taxon>
        <taxon>Sordariales</taxon>
        <taxon>Podosporaceae</taxon>
        <taxon>Podospora</taxon>
    </lineage>
</organism>
<evidence type="ECO:0000256" key="2">
    <source>
        <dbReference type="SAM" id="Phobius"/>
    </source>
</evidence>
<evidence type="ECO:0000313" key="3">
    <source>
        <dbReference type="EMBL" id="KAK4652918.1"/>
    </source>
</evidence>
<feature type="transmembrane region" description="Helical" evidence="2">
    <location>
        <begin position="631"/>
        <end position="651"/>
    </location>
</feature>
<feature type="transmembrane region" description="Helical" evidence="2">
    <location>
        <begin position="196"/>
        <end position="218"/>
    </location>
</feature>
<dbReference type="GeneID" id="87910683"/>
<feature type="transmembrane region" description="Helical" evidence="2">
    <location>
        <begin position="273"/>
        <end position="294"/>
    </location>
</feature>
<comment type="caution">
    <text evidence="3">The sequence shown here is derived from an EMBL/GenBank/DDBJ whole genome shotgun (WGS) entry which is preliminary data.</text>
</comment>
<keyword evidence="2" id="KW-0472">Membrane</keyword>
<dbReference type="RefSeq" id="XP_062741893.1">
    <property type="nucleotide sequence ID" value="XM_062890776.1"/>
</dbReference>
<evidence type="ECO:0000256" key="1">
    <source>
        <dbReference type="SAM" id="MobiDB-lite"/>
    </source>
</evidence>
<reference evidence="3 4" key="1">
    <citation type="journal article" date="2023" name="bioRxiv">
        <title>High-quality genome assemblies of four members of thePodospora anserinaspecies complex.</title>
        <authorList>
            <person name="Ament-Velasquez S.L."/>
            <person name="Vogan A.A."/>
            <person name="Wallerman O."/>
            <person name="Hartmann F."/>
            <person name="Gautier V."/>
            <person name="Silar P."/>
            <person name="Giraud T."/>
            <person name="Johannesson H."/>
        </authorList>
    </citation>
    <scope>NUCLEOTIDE SEQUENCE [LARGE SCALE GENOMIC DNA]</scope>
    <source>
        <strain evidence="3 4">CBS 415.72m</strain>
    </source>
</reference>
<feature type="compositionally biased region" description="Basic and acidic residues" evidence="1">
    <location>
        <begin position="728"/>
        <end position="739"/>
    </location>
</feature>